<sequence>MINLIAKSLWNRKGTALLTIFSIAISVALLIGVEQIRKGIRMSFSSAVSGTDLIVGARGGSLQLLLYSVFRIGNAPNNLTWESYQDFHNDSRVLWTVPFSLGDSHHGYRVLGTNLEYFKRFRYGNRQHLQFTEGKPFSRVFETVLGSEVARKLGYRLNDLIIVSHGTGSTSFLKHEDRPFTVIGILKPTGTPVDQTIHVSLKGISAMHIDWESGAPPMEDDRLSSDVVLKRELTPEAITAFLVGLRTKIHAFSLQREVNTYNEEPLSAILPGAALQELWELLRTAETGLRVISGFVVLAGLLGMMTALLSGLNERRREMAILRSVGAGPGNISGLLFGEALLLTVCGIVAGMILVYLLLISLRPILQTQLGL</sequence>
<evidence type="ECO:0000259" key="7">
    <source>
        <dbReference type="Pfam" id="PF02687"/>
    </source>
</evidence>
<feature type="transmembrane region" description="Helical" evidence="6">
    <location>
        <begin position="291"/>
        <end position="312"/>
    </location>
</feature>
<protein>
    <recommendedName>
        <fullName evidence="10">ABC3 transporter permease protein domain-containing protein</fullName>
    </recommendedName>
</protein>
<feature type="non-terminal residue" evidence="9">
    <location>
        <position position="372"/>
    </location>
</feature>
<evidence type="ECO:0000256" key="5">
    <source>
        <dbReference type="ARBA" id="ARBA00023136"/>
    </source>
</evidence>
<feature type="transmembrane region" description="Helical" evidence="6">
    <location>
        <begin position="15"/>
        <end position="33"/>
    </location>
</feature>
<evidence type="ECO:0000256" key="6">
    <source>
        <dbReference type="SAM" id="Phobius"/>
    </source>
</evidence>
<feature type="transmembrane region" description="Helical" evidence="6">
    <location>
        <begin position="332"/>
        <end position="359"/>
    </location>
</feature>
<dbReference type="PANTHER" id="PTHR43738">
    <property type="entry name" value="ABC TRANSPORTER, MEMBRANE PROTEIN"/>
    <property type="match status" value="1"/>
</dbReference>
<keyword evidence="2" id="KW-1003">Cell membrane</keyword>
<dbReference type="GO" id="GO:0005886">
    <property type="term" value="C:plasma membrane"/>
    <property type="evidence" value="ECO:0007669"/>
    <property type="project" value="UniProtKB-SubCell"/>
</dbReference>
<dbReference type="InterPro" id="IPR003838">
    <property type="entry name" value="ABC3_permease_C"/>
</dbReference>
<evidence type="ECO:0008006" key="10">
    <source>
        <dbReference type="Google" id="ProtNLM"/>
    </source>
</evidence>
<name>A0A382M1Z4_9ZZZZ</name>
<organism evidence="9">
    <name type="scientific">marine metagenome</name>
    <dbReference type="NCBI Taxonomy" id="408172"/>
    <lineage>
        <taxon>unclassified sequences</taxon>
        <taxon>metagenomes</taxon>
        <taxon>ecological metagenomes</taxon>
    </lineage>
</organism>
<evidence type="ECO:0000256" key="2">
    <source>
        <dbReference type="ARBA" id="ARBA00022475"/>
    </source>
</evidence>
<dbReference type="PANTHER" id="PTHR43738:SF2">
    <property type="entry name" value="ABC TRANSPORTER PERMEASE"/>
    <property type="match status" value="1"/>
</dbReference>
<keyword evidence="3 6" id="KW-0812">Transmembrane</keyword>
<gene>
    <name evidence="9" type="ORF">METZ01_LOCUS295512</name>
</gene>
<keyword evidence="5 6" id="KW-0472">Membrane</keyword>
<dbReference type="InterPro" id="IPR051125">
    <property type="entry name" value="ABC-4/HrtB_transporter"/>
</dbReference>
<feature type="domain" description="ABC3 transporter permease C-terminal" evidence="7">
    <location>
        <begin position="291"/>
        <end position="362"/>
    </location>
</feature>
<comment type="subcellular location">
    <subcellularLocation>
        <location evidence="1">Cell membrane</location>
        <topology evidence="1">Multi-pass membrane protein</topology>
    </subcellularLocation>
</comment>
<evidence type="ECO:0000313" key="9">
    <source>
        <dbReference type="EMBL" id="SVC42658.1"/>
    </source>
</evidence>
<evidence type="ECO:0000256" key="3">
    <source>
        <dbReference type="ARBA" id="ARBA00022692"/>
    </source>
</evidence>
<accession>A0A382M1Z4</accession>
<dbReference type="Pfam" id="PF12704">
    <property type="entry name" value="MacB_PCD"/>
    <property type="match status" value="1"/>
</dbReference>
<dbReference type="Pfam" id="PF02687">
    <property type="entry name" value="FtsX"/>
    <property type="match status" value="1"/>
</dbReference>
<keyword evidence="4 6" id="KW-1133">Transmembrane helix</keyword>
<feature type="domain" description="MacB-like periplasmic core" evidence="8">
    <location>
        <begin position="17"/>
        <end position="204"/>
    </location>
</feature>
<proteinExistence type="predicted"/>
<evidence type="ECO:0000259" key="8">
    <source>
        <dbReference type="Pfam" id="PF12704"/>
    </source>
</evidence>
<dbReference type="EMBL" id="UINC01090585">
    <property type="protein sequence ID" value="SVC42658.1"/>
    <property type="molecule type" value="Genomic_DNA"/>
</dbReference>
<evidence type="ECO:0000256" key="1">
    <source>
        <dbReference type="ARBA" id="ARBA00004651"/>
    </source>
</evidence>
<reference evidence="9" key="1">
    <citation type="submission" date="2018-05" db="EMBL/GenBank/DDBJ databases">
        <authorList>
            <person name="Lanie J.A."/>
            <person name="Ng W.-L."/>
            <person name="Kazmierczak K.M."/>
            <person name="Andrzejewski T.M."/>
            <person name="Davidsen T.M."/>
            <person name="Wayne K.J."/>
            <person name="Tettelin H."/>
            <person name="Glass J.I."/>
            <person name="Rusch D."/>
            <person name="Podicherti R."/>
            <person name="Tsui H.-C.T."/>
            <person name="Winkler M.E."/>
        </authorList>
    </citation>
    <scope>NUCLEOTIDE SEQUENCE</scope>
</reference>
<evidence type="ECO:0000256" key="4">
    <source>
        <dbReference type="ARBA" id="ARBA00022989"/>
    </source>
</evidence>
<dbReference type="AlphaFoldDB" id="A0A382M1Z4"/>
<dbReference type="InterPro" id="IPR025857">
    <property type="entry name" value="MacB_PCD"/>
</dbReference>